<reference evidence="9" key="1">
    <citation type="journal article" date="2021" name="PeerJ">
        <title>Extensive microbial diversity within the chicken gut microbiome revealed by metagenomics and culture.</title>
        <authorList>
            <person name="Gilroy R."/>
            <person name="Ravi A."/>
            <person name="Getino M."/>
            <person name="Pursley I."/>
            <person name="Horton D.L."/>
            <person name="Alikhan N.F."/>
            <person name="Baker D."/>
            <person name="Gharbi K."/>
            <person name="Hall N."/>
            <person name="Watson M."/>
            <person name="Adriaenssens E.M."/>
            <person name="Foster-Nyarko E."/>
            <person name="Jarju S."/>
            <person name="Secka A."/>
            <person name="Antonio M."/>
            <person name="Oren A."/>
            <person name="Chaudhuri R.R."/>
            <person name="La Ragione R."/>
            <person name="Hildebrand F."/>
            <person name="Pallen M.J."/>
        </authorList>
    </citation>
    <scope>NUCLEOTIDE SEQUENCE</scope>
    <source>
        <strain evidence="9">CHK156-179</strain>
    </source>
</reference>
<feature type="coiled-coil region" evidence="7">
    <location>
        <begin position="202"/>
        <end position="229"/>
    </location>
</feature>
<dbReference type="PANTHER" id="PTHR43711">
    <property type="entry name" value="TWO-COMPONENT HISTIDINE KINASE"/>
    <property type="match status" value="1"/>
</dbReference>
<evidence type="ECO:0000256" key="5">
    <source>
        <dbReference type="ARBA" id="ARBA00022777"/>
    </source>
</evidence>
<keyword evidence="4" id="KW-0808">Transferase</keyword>
<dbReference type="Gene3D" id="1.10.287.130">
    <property type="match status" value="1"/>
</dbReference>
<dbReference type="InterPro" id="IPR036097">
    <property type="entry name" value="HisK_dim/P_sf"/>
</dbReference>
<dbReference type="InterPro" id="IPR005467">
    <property type="entry name" value="His_kinase_dom"/>
</dbReference>
<keyword evidence="6" id="KW-0902">Two-component regulatory system</keyword>
<dbReference type="EMBL" id="DXAJ01000071">
    <property type="protein sequence ID" value="HJA02662.1"/>
    <property type="molecule type" value="Genomic_DNA"/>
</dbReference>
<proteinExistence type="predicted"/>
<dbReference type="PROSITE" id="PS50109">
    <property type="entry name" value="HIS_KIN"/>
    <property type="match status" value="1"/>
</dbReference>
<dbReference type="CDD" id="cd00075">
    <property type="entry name" value="HATPase"/>
    <property type="match status" value="1"/>
</dbReference>
<dbReference type="SMART" id="SM00387">
    <property type="entry name" value="HATPase_c"/>
    <property type="match status" value="1"/>
</dbReference>
<sequence>MRKRILWTGVLISAIALLVFSLISAELYYKSSLRYTENDLRAYMERFDASLSKEGLTEEYARSLSEELFGARVTFLDENGAILADSVEGEEDTRADRPEVMAAMREGEGFDARASQTLREDYSYFCRRFQDGAYYVRIAIPTQSLVDVYLSSFPVVFTFLLLDLAVCLLATYLLTDTVLKPVEKLAMDAARRKRITASCPELETLAALMNRMNDDADRQMKQIADEKELVVKAQQSKNDFIANITHEMNTPLTSIKGFAELLAAGALSGETAQRAAQTILLQSERLTNLVASIINYNEIDSDDLPTYEVNASKIAAELLETLAPAIAERHLALYTHIEPDVLLMSRQERVTEIFGNLIRNAIRYNRDGGSLTVALTKTQFSVQDTGIGIAEEDRERIFDRFFTVDKSHSGKNGGFGLGLSVVKKLCKKAGWWIGVESEVGKGSTFTVRFSR</sequence>
<comment type="caution">
    <text evidence="9">The sequence shown here is derived from an EMBL/GenBank/DDBJ whole genome shotgun (WGS) entry which is preliminary data.</text>
</comment>
<evidence type="ECO:0000256" key="3">
    <source>
        <dbReference type="ARBA" id="ARBA00022553"/>
    </source>
</evidence>
<evidence type="ECO:0000256" key="7">
    <source>
        <dbReference type="SAM" id="Coils"/>
    </source>
</evidence>
<organism evidence="9 10">
    <name type="scientific">Candidatus Gallimonas gallistercoris</name>
    <dbReference type="NCBI Taxonomy" id="2838602"/>
    <lineage>
        <taxon>Bacteria</taxon>
        <taxon>Bacillati</taxon>
        <taxon>Bacillota</taxon>
        <taxon>Clostridia</taxon>
        <taxon>Candidatus Gallimonas</taxon>
    </lineage>
</organism>
<dbReference type="Gene3D" id="3.30.565.10">
    <property type="entry name" value="Histidine kinase-like ATPase, C-terminal domain"/>
    <property type="match status" value="1"/>
</dbReference>
<evidence type="ECO:0000313" key="10">
    <source>
        <dbReference type="Proteomes" id="UP000824221"/>
    </source>
</evidence>
<evidence type="ECO:0000256" key="1">
    <source>
        <dbReference type="ARBA" id="ARBA00000085"/>
    </source>
</evidence>
<evidence type="ECO:0000256" key="4">
    <source>
        <dbReference type="ARBA" id="ARBA00022679"/>
    </source>
</evidence>
<dbReference type="FunFam" id="1.10.287.130:FF:000001">
    <property type="entry name" value="Two-component sensor histidine kinase"/>
    <property type="match status" value="1"/>
</dbReference>
<dbReference type="GO" id="GO:0000155">
    <property type="term" value="F:phosphorelay sensor kinase activity"/>
    <property type="evidence" value="ECO:0007669"/>
    <property type="project" value="InterPro"/>
</dbReference>
<dbReference type="InterPro" id="IPR003594">
    <property type="entry name" value="HATPase_dom"/>
</dbReference>
<dbReference type="InterPro" id="IPR003661">
    <property type="entry name" value="HisK_dim/P_dom"/>
</dbReference>
<keyword evidence="3" id="KW-0597">Phosphoprotein</keyword>
<evidence type="ECO:0000256" key="6">
    <source>
        <dbReference type="ARBA" id="ARBA00023012"/>
    </source>
</evidence>
<keyword evidence="5" id="KW-0418">Kinase</keyword>
<evidence type="ECO:0000259" key="8">
    <source>
        <dbReference type="PROSITE" id="PS50109"/>
    </source>
</evidence>
<dbReference type="SUPFAM" id="SSF55874">
    <property type="entry name" value="ATPase domain of HSP90 chaperone/DNA topoisomerase II/histidine kinase"/>
    <property type="match status" value="1"/>
</dbReference>
<dbReference type="AlphaFoldDB" id="A0A9D2H125"/>
<dbReference type="InterPro" id="IPR036890">
    <property type="entry name" value="HATPase_C_sf"/>
</dbReference>
<name>A0A9D2H125_9FIRM</name>
<dbReference type="Pfam" id="PF02518">
    <property type="entry name" value="HATPase_c"/>
    <property type="match status" value="1"/>
</dbReference>
<dbReference type="InterPro" id="IPR050736">
    <property type="entry name" value="Sensor_HK_Regulatory"/>
</dbReference>
<reference evidence="9" key="2">
    <citation type="submission" date="2021-04" db="EMBL/GenBank/DDBJ databases">
        <authorList>
            <person name="Gilroy R."/>
        </authorList>
    </citation>
    <scope>NUCLEOTIDE SEQUENCE</scope>
    <source>
        <strain evidence="9">CHK156-179</strain>
    </source>
</reference>
<comment type="catalytic activity">
    <reaction evidence="1">
        <text>ATP + protein L-histidine = ADP + protein N-phospho-L-histidine.</text>
        <dbReference type="EC" id="2.7.13.3"/>
    </reaction>
</comment>
<dbReference type="InterPro" id="IPR004358">
    <property type="entry name" value="Sig_transdc_His_kin-like_C"/>
</dbReference>
<evidence type="ECO:0000256" key="2">
    <source>
        <dbReference type="ARBA" id="ARBA00012438"/>
    </source>
</evidence>
<dbReference type="CDD" id="cd00082">
    <property type="entry name" value="HisKA"/>
    <property type="match status" value="1"/>
</dbReference>
<dbReference type="SUPFAM" id="SSF47384">
    <property type="entry name" value="Homodimeric domain of signal transducing histidine kinase"/>
    <property type="match status" value="1"/>
</dbReference>
<dbReference type="SMART" id="SM00388">
    <property type="entry name" value="HisKA"/>
    <property type="match status" value="1"/>
</dbReference>
<evidence type="ECO:0000313" key="9">
    <source>
        <dbReference type="EMBL" id="HJA02662.1"/>
    </source>
</evidence>
<dbReference type="PANTHER" id="PTHR43711:SF26">
    <property type="entry name" value="SENSOR HISTIDINE KINASE RCSC"/>
    <property type="match status" value="1"/>
</dbReference>
<dbReference type="Pfam" id="PF00512">
    <property type="entry name" value="HisKA"/>
    <property type="match status" value="1"/>
</dbReference>
<gene>
    <name evidence="9" type="ORF">H9797_04700</name>
</gene>
<dbReference type="PRINTS" id="PR00344">
    <property type="entry name" value="BCTRLSENSOR"/>
</dbReference>
<feature type="domain" description="Histidine kinase" evidence="8">
    <location>
        <begin position="243"/>
        <end position="451"/>
    </location>
</feature>
<keyword evidence="7" id="KW-0175">Coiled coil</keyword>
<protein>
    <recommendedName>
        <fullName evidence="2">histidine kinase</fullName>
        <ecNumber evidence="2">2.7.13.3</ecNumber>
    </recommendedName>
</protein>
<dbReference type="Proteomes" id="UP000824221">
    <property type="component" value="Unassembled WGS sequence"/>
</dbReference>
<accession>A0A9D2H125</accession>
<dbReference type="EC" id="2.7.13.3" evidence="2"/>